<comment type="caution">
    <text evidence="2">The sequence shown here is derived from an EMBL/GenBank/DDBJ whole genome shotgun (WGS) entry which is preliminary data.</text>
</comment>
<feature type="region of interest" description="Disordered" evidence="1">
    <location>
        <begin position="1"/>
        <end position="49"/>
    </location>
</feature>
<dbReference type="GeneID" id="63719254"/>
<dbReference type="Proteomes" id="UP000076580">
    <property type="component" value="Chromosome 03"/>
</dbReference>
<keyword evidence="3" id="KW-1185">Reference proteome</keyword>
<protein>
    <submittedName>
        <fullName evidence="2">Uncharacterized protein</fullName>
    </submittedName>
</protein>
<dbReference type="AlphaFoldDB" id="A0A151GC68"/>
<dbReference type="RefSeq" id="XP_040654003.1">
    <property type="nucleotide sequence ID" value="XM_040803899.1"/>
</dbReference>
<evidence type="ECO:0000313" key="3">
    <source>
        <dbReference type="Proteomes" id="UP000076580"/>
    </source>
</evidence>
<sequence length="228" mass="25037">MMVQRDGAQQQQQVSASAALYPSGPGALPQTATTLSGHKRKASTQDNERLSKRLSLLNLERGGGPKLFASVEPWSAREADATTDQQRHTLPLAPAPDDLMQVDDSKHKVYIYDIDKELSADGENDAGQVVLLADIKKHLQQNCIPPQVLANRNDELADMQMVLYSDPKSLTVPEERDGVRKAVIEARRRVRERQRQERGGVASLGGIATAQVVEARDEDGDVDAMDMD</sequence>
<organism evidence="2 3">
    <name type="scientific">Drechmeria coniospora</name>
    <name type="common">Nematophagous fungus</name>
    <name type="synonym">Meria coniospora</name>
    <dbReference type="NCBI Taxonomy" id="98403"/>
    <lineage>
        <taxon>Eukaryota</taxon>
        <taxon>Fungi</taxon>
        <taxon>Dikarya</taxon>
        <taxon>Ascomycota</taxon>
        <taxon>Pezizomycotina</taxon>
        <taxon>Sordariomycetes</taxon>
        <taxon>Hypocreomycetidae</taxon>
        <taxon>Hypocreales</taxon>
        <taxon>Ophiocordycipitaceae</taxon>
        <taxon>Drechmeria</taxon>
    </lineage>
</organism>
<dbReference type="EMBL" id="LAYC01000003">
    <property type="protein sequence ID" value="KYK54651.1"/>
    <property type="molecule type" value="Genomic_DNA"/>
</dbReference>
<dbReference type="Pfam" id="PF20354">
    <property type="entry name" value="DUF6649"/>
    <property type="match status" value="1"/>
</dbReference>
<dbReference type="OrthoDB" id="5345504at2759"/>
<name>A0A151GC68_DRECN</name>
<dbReference type="InterPro" id="IPR046591">
    <property type="entry name" value="DUF6649"/>
</dbReference>
<dbReference type="STRING" id="98403.A0A151GC68"/>
<feature type="compositionally biased region" description="Low complexity" evidence="1">
    <location>
        <begin position="8"/>
        <end position="19"/>
    </location>
</feature>
<gene>
    <name evidence="2" type="ORF">DCS_06611</name>
</gene>
<accession>A0A151GC68</accession>
<evidence type="ECO:0000256" key="1">
    <source>
        <dbReference type="SAM" id="MobiDB-lite"/>
    </source>
</evidence>
<proteinExistence type="predicted"/>
<evidence type="ECO:0000313" key="2">
    <source>
        <dbReference type="EMBL" id="KYK54651.1"/>
    </source>
</evidence>
<dbReference type="InParanoid" id="A0A151GC68"/>
<reference evidence="2 3" key="1">
    <citation type="journal article" date="2016" name="Sci. Rep.">
        <title>Insights into Adaptations to a Near-Obligate Nematode Endoparasitic Lifestyle from the Finished Genome of Drechmeria coniospora.</title>
        <authorList>
            <person name="Zhang L."/>
            <person name="Zhou Z."/>
            <person name="Guo Q."/>
            <person name="Fokkens L."/>
            <person name="Miskei M."/>
            <person name="Pocsi I."/>
            <person name="Zhang W."/>
            <person name="Chen M."/>
            <person name="Wang L."/>
            <person name="Sun Y."/>
            <person name="Donzelli B.G."/>
            <person name="Gibson D.M."/>
            <person name="Nelson D.R."/>
            <person name="Luo J.G."/>
            <person name="Rep M."/>
            <person name="Liu H."/>
            <person name="Yang S."/>
            <person name="Wang J."/>
            <person name="Krasnoff S.B."/>
            <person name="Xu Y."/>
            <person name="Molnar I."/>
            <person name="Lin M."/>
        </authorList>
    </citation>
    <scope>NUCLEOTIDE SEQUENCE [LARGE SCALE GENOMIC DNA]</scope>
    <source>
        <strain evidence="2 3">ARSEF 6962</strain>
    </source>
</reference>